<dbReference type="STRING" id="215243.A0A0D2DSS9"/>
<dbReference type="GeneID" id="27361723"/>
<name>A0A0D2DSS9_9EURO</name>
<dbReference type="InterPro" id="IPR034455">
    <property type="entry name" value="CNL1"/>
</dbReference>
<proteinExistence type="inferred from homology"/>
<evidence type="ECO:0000256" key="2">
    <source>
        <dbReference type="ARBA" id="ARBA00004496"/>
    </source>
</evidence>
<evidence type="ECO:0000256" key="8">
    <source>
        <dbReference type="SAM" id="MobiDB-lite"/>
    </source>
</evidence>
<dbReference type="AlphaFoldDB" id="A0A0D2DSS9"/>
<accession>A0A0D2DSS9</accession>
<dbReference type="Proteomes" id="UP000053342">
    <property type="component" value="Unassembled WGS sequence"/>
</dbReference>
<dbReference type="HOGENOM" id="CLU_096905_1_0_1"/>
<feature type="coiled-coil region" evidence="7">
    <location>
        <begin position="80"/>
        <end position="170"/>
    </location>
</feature>
<keyword evidence="5" id="KW-0963">Cytoplasm</keyword>
<feature type="compositionally biased region" description="Low complexity" evidence="8">
    <location>
        <begin position="47"/>
        <end position="64"/>
    </location>
</feature>
<dbReference type="PANTHER" id="PTHR39145">
    <property type="entry name" value="BIOGENESIS OF LYSOSOME-RELATED ORGANELLES COMPLEX 1 SUBUNIT CNL1"/>
    <property type="match status" value="1"/>
</dbReference>
<comment type="similarity">
    <text evidence="3">Belongs to the BLOC1S4 family.</text>
</comment>
<dbReference type="VEuPathDB" id="FungiDB:PV06_09649"/>
<gene>
    <name evidence="9" type="ORF">PV06_09649</name>
</gene>
<dbReference type="GO" id="GO:0005737">
    <property type="term" value="C:cytoplasm"/>
    <property type="evidence" value="ECO:0007669"/>
    <property type="project" value="UniProtKB-SubCell"/>
</dbReference>
<evidence type="ECO:0000256" key="4">
    <source>
        <dbReference type="ARBA" id="ARBA00014971"/>
    </source>
</evidence>
<keyword evidence="10" id="KW-1185">Reference proteome</keyword>
<organism evidence="9 10">
    <name type="scientific">Exophiala oligosperma</name>
    <dbReference type="NCBI Taxonomy" id="215243"/>
    <lineage>
        <taxon>Eukaryota</taxon>
        <taxon>Fungi</taxon>
        <taxon>Dikarya</taxon>
        <taxon>Ascomycota</taxon>
        <taxon>Pezizomycotina</taxon>
        <taxon>Eurotiomycetes</taxon>
        <taxon>Chaetothyriomycetidae</taxon>
        <taxon>Chaetothyriales</taxon>
        <taxon>Herpotrichiellaceae</taxon>
        <taxon>Exophiala</taxon>
    </lineage>
</organism>
<dbReference type="PANTHER" id="PTHR39145:SF1">
    <property type="entry name" value="BIOGENESIS OF LYSOSOME-RELATED ORGANELLES COMPLEX 1 SUBUNIT CNL1"/>
    <property type="match status" value="1"/>
</dbReference>
<comment type="function">
    <text evidence="1">Component of the biogenesis of lysosome-related organelles complex-1 (BLOC-1), a complex that is involved in endosomal cargo sorting.</text>
</comment>
<dbReference type="GO" id="GO:0031083">
    <property type="term" value="C:BLOC-1 complex"/>
    <property type="evidence" value="ECO:0007669"/>
    <property type="project" value="InterPro"/>
</dbReference>
<sequence>MSAPHSVSDTALGLTQSEIVLLRHHYQVVTQNPPSGGAMADRGRGTSRQSQPSSRAVSAASSQSVPGRIVLDHDTLNNLYIHLERVMRAIQQHIERLEEATAQSIAASRNRSNGLVSNVNSNMAKMQRIIAEIDRCEAEFERMKRIRDRVKQLRTQVDEMDARIDRSRATGHITAGTRARR</sequence>
<reference evidence="9 10" key="1">
    <citation type="submission" date="2015-01" db="EMBL/GenBank/DDBJ databases">
        <title>The Genome Sequence of Exophiala oligosperma CBS72588.</title>
        <authorList>
            <consortium name="The Broad Institute Genomics Platform"/>
            <person name="Cuomo C."/>
            <person name="de Hoog S."/>
            <person name="Gorbushina A."/>
            <person name="Stielow B."/>
            <person name="Teixiera M."/>
            <person name="Abouelleil A."/>
            <person name="Chapman S.B."/>
            <person name="Priest M."/>
            <person name="Young S.K."/>
            <person name="Wortman J."/>
            <person name="Nusbaum C."/>
            <person name="Birren B."/>
        </authorList>
    </citation>
    <scope>NUCLEOTIDE SEQUENCE [LARGE SCALE GENOMIC DNA]</scope>
    <source>
        <strain evidence="9 10">CBS 72588</strain>
    </source>
</reference>
<protein>
    <recommendedName>
        <fullName evidence="4">Biogenesis of lysosome-related organelles complex 1 subunit CNL1</fullName>
    </recommendedName>
    <alternativeName>
        <fullName evidence="6">CNO-like protein 1</fullName>
    </alternativeName>
</protein>
<feature type="region of interest" description="Disordered" evidence="8">
    <location>
        <begin position="30"/>
        <end position="64"/>
    </location>
</feature>
<dbReference type="GO" id="GO:0007032">
    <property type="term" value="P:endosome organization"/>
    <property type="evidence" value="ECO:0007669"/>
    <property type="project" value="TreeGrafter"/>
</dbReference>
<evidence type="ECO:0000313" key="9">
    <source>
        <dbReference type="EMBL" id="KIW38699.1"/>
    </source>
</evidence>
<keyword evidence="7" id="KW-0175">Coiled coil</keyword>
<dbReference type="RefSeq" id="XP_016258915.1">
    <property type="nucleotide sequence ID" value="XM_016411108.1"/>
</dbReference>
<evidence type="ECO:0000256" key="7">
    <source>
        <dbReference type="SAM" id="Coils"/>
    </source>
</evidence>
<dbReference type="OrthoDB" id="5424991at2759"/>
<evidence type="ECO:0000313" key="10">
    <source>
        <dbReference type="Proteomes" id="UP000053342"/>
    </source>
</evidence>
<comment type="subcellular location">
    <subcellularLocation>
        <location evidence="2">Cytoplasm</location>
    </subcellularLocation>
</comment>
<dbReference type="EMBL" id="KN847341">
    <property type="protein sequence ID" value="KIW38699.1"/>
    <property type="molecule type" value="Genomic_DNA"/>
</dbReference>
<evidence type="ECO:0000256" key="6">
    <source>
        <dbReference type="ARBA" id="ARBA00029995"/>
    </source>
</evidence>
<evidence type="ECO:0000256" key="1">
    <source>
        <dbReference type="ARBA" id="ARBA00003807"/>
    </source>
</evidence>
<evidence type="ECO:0000256" key="3">
    <source>
        <dbReference type="ARBA" id="ARBA00007289"/>
    </source>
</evidence>
<evidence type="ECO:0000256" key="5">
    <source>
        <dbReference type="ARBA" id="ARBA00022490"/>
    </source>
</evidence>